<keyword evidence="1" id="KW-0479">Metal-binding</keyword>
<accession>A0A1Y2CET6</accession>
<dbReference type="Pfam" id="PF10551">
    <property type="entry name" value="MULE"/>
    <property type="match status" value="1"/>
</dbReference>
<proteinExistence type="predicted"/>
<name>A0A1Y2CET6_9FUNG</name>
<keyword evidence="4" id="KW-1185">Reference proteome</keyword>
<keyword evidence="1" id="KW-0863">Zinc-finger</keyword>
<reference evidence="3 4" key="1">
    <citation type="submission" date="2016-07" db="EMBL/GenBank/DDBJ databases">
        <title>Pervasive Adenine N6-methylation of Active Genes in Fungi.</title>
        <authorList>
            <consortium name="DOE Joint Genome Institute"/>
            <person name="Mondo S.J."/>
            <person name="Dannebaum R.O."/>
            <person name="Kuo R.C."/>
            <person name="Labutti K."/>
            <person name="Haridas S."/>
            <person name="Kuo A."/>
            <person name="Salamov A."/>
            <person name="Ahrendt S.R."/>
            <person name="Lipzen A."/>
            <person name="Sullivan W."/>
            <person name="Andreopoulos W.B."/>
            <person name="Clum A."/>
            <person name="Lindquist E."/>
            <person name="Daum C."/>
            <person name="Ramamoorthy G.K."/>
            <person name="Gryganskyi A."/>
            <person name="Culley D."/>
            <person name="Magnuson J.K."/>
            <person name="James T.Y."/>
            <person name="O'Malley M.A."/>
            <person name="Stajich J.E."/>
            <person name="Spatafora J.W."/>
            <person name="Visel A."/>
            <person name="Grigoriev I.V."/>
        </authorList>
    </citation>
    <scope>NUCLEOTIDE SEQUENCE [LARGE SCALE GENOMIC DNA]</scope>
    <source>
        <strain evidence="3 4">JEL800</strain>
    </source>
</reference>
<dbReference type="GO" id="GO:0008270">
    <property type="term" value="F:zinc ion binding"/>
    <property type="evidence" value="ECO:0007669"/>
    <property type="project" value="UniProtKB-KW"/>
</dbReference>
<dbReference type="STRING" id="329046.A0A1Y2CET6"/>
<gene>
    <name evidence="3" type="ORF">BCR33DRAFT_784343</name>
</gene>
<dbReference type="AlphaFoldDB" id="A0A1Y2CET6"/>
<evidence type="ECO:0000313" key="3">
    <source>
        <dbReference type="EMBL" id="ORY45578.1"/>
    </source>
</evidence>
<dbReference type="EMBL" id="MCGO01000019">
    <property type="protein sequence ID" value="ORY45578.1"/>
    <property type="molecule type" value="Genomic_DNA"/>
</dbReference>
<sequence length="871" mass="100999">MGSLQSPFTWKYILAMPNENFKQLPETFYAKAVPESSDTAITLDILQKIEGLGYRFSRSTGGFSMKDGGRSYYFSCLQSLEFHNAKHGARLRARINHIVSNSVAKPHKSRQSMERFPCAGRLIVTCCETHVEVTYKHTDHAYYHDCSLPESSKSVIEKMVKSGHQLNDITRAVLDGIVGEVKFTTKTIRDYYDRLTEKLWKLDPNDPWNSIRLMGESEWRSLVSRIQMENVENIKMEAFVLSNIFKEYASKVSEVGIDSTWNTTSNNVELFVVMGYVPIIGAGVPLAFLYVKTSIPDYERRKQLKTKVLTSFLSHLRDHGVSPHTTLSDKDFAEINALKSTWPLAKHQLCYWHCNRAIKIRLCSREKAPRNYNVEEARALFSFIDSDFVPINQATRIWEDPPSTPLKPIKLRISPQYVDDVDPSSEGTESEAEKDAEDVRHIIKNTFNKDYCDMSVAEVKSVFKALSDFHEEMRLNCSDWSSDEADEFQFLELANLVVDHHQDLSSVSKRTSTAPNKTYVFCPAPHRALIMRLFSRHFCFHPLIYERDIQFTTGESVWVHAVKEMYHHCYRNRLCEVWAYLWNEWYRPGRWELWMRASRANFISEKRTTMMLESFFRALKCVDLLEVRRPRLDRLFFIMLRKTIPRTEFNYLRSNFRHIVMTSAQRAMKKSWMNLLQRRILGTYHTDVTTWSCNCGSLKYNPYLLCKHLVQQATVMMTCQYDTPTNSLTLDQRAALLDAVHGSFFLTVKPQTMQPFYNIPLYMQSTKQAGISSESAELLTSAGFPSVRFDTEESVNNTVNKEQMLATLQRMHDLVSSQTNETFLARLNSDVISPIQVYERKLRVALNLRKPRTWDAKYSVAWGYEGDTDEV</sequence>
<keyword evidence="1" id="KW-0862">Zinc</keyword>
<comment type="caution">
    <text evidence="3">The sequence shown here is derived from an EMBL/GenBank/DDBJ whole genome shotgun (WGS) entry which is preliminary data.</text>
</comment>
<evidence type="ECO:0000313" key="4">
    <source>
        <dbReference type="Proteomes" id="UP000193642"/>
    </source>
</evidence>
<evidence type="ECO:0000259" key="2">
    <source>
        <dbReference type="PROSITE" id="PS50966"/>
    </source>
</evidence>
<dbReference type="Proteomes" id="UP000193642">
    <property type="component" value="Unassembled WGS sequence"/>
</dbReference>
<dbReference type="InterPro" id="IPR018289">
    <property type="entry name" value="MULE_transposase_dom"/>
</dbReference>
<feature type="domain" description="SWIM-type" evidence="2">
    <location>
        <begin position="684"/>
        <end position="717"/>
    </location>
</feature>
<evidence type="ECO:0000256" key="1">
    <source>
        <dbReference type="PROSITE-ProRule" id="PRU00325"/>
    </source>
</evidence>
<protein>
    <recommendedName>
        <fullName evidence="2">SWIM-type domain-containing protein</fullName>
    </recommendedName>
</protein>
<dbReference type="OrthoDB" id="2160136at2759"/>
<organism evidence="3 4">
    <name type="scientific">Rhizoclosmatium globosum</name>
    <dbReference type="NCBI Taxonomy" id="329046"/>
    <lineage>
        <taxon>Eukaryota</taxon>
        <taxon>Fungi</taxon>
        <taxon>Fungi incertae sedis</taxon>
        <taxon>Chytridiomycota</taxon>
        <taxon>Chytridiomycota incertae sedis</taxon>
        <taxon>Chytridiomycetes</taxon>
        <taxon>Chytridiales</taxon>
        <taxon>Chytriomycetaceae</taxon>
        <taxon>Rhizoclosmatium</taxon>
    </lineage>
</organism>
<dbReference type="PROSITE" id="PS50966">
    <property type="entry name" value="ZF_SWIM"/>
    <property type="match status" value="1"/>
</dbReference>
<dbReference type="InterPro" id="IPR007527">
    <property type="entry name" value="Znf_SWIM"/>
</dbReference>